<dbReference type="AlphaFoldDB" id="A0ABD1G949"/>
<accession>A0ABD1G949</accession>
<evidence type="ECO:0000313" key="5">
    <source>
        <dbReference type="Proteomes" id="UP001567538"/>
    </source>
</evidence>
<evidence type="ECO:0000256" key="2">
    <source>
        <dbReference type="ARBA" id="ARBA00023002"/>
    </source>
</evidence>
<dbReference type="InterPro" id="IPR036291">
    <property type="entry name" value="NAD(P)-bd_dom_sf"/>
</dbReference>
<dbReference type="CDD" id="cd05259">
    <property type="entry name" value="PCBER_SDR_a"/>
    <property type="match status" value="1"/>
</dbReference>
<gene>
    <name evidence="4" type="ORF">AAHA92_24005</name>
</gene>
<reference evidence="4 5" key="1">
    <citation type="submission" date="2024-06" db="EMBL/GenBank/DDBJ databases">
        <title>A chromosome level genome sequence of Diviner's sage (Salvia divinorum).</title>
        <authorList>
            <person name="Ford S.A."/>
            <person name="Ro D.-K."/>
            <person name="Ness R.W."/>
            <person name="Phillips M.A."/>
        </authorList>
    </citation>
    <scope>NUCLEOTIDE SEQUENCE [LARGE SCALE GENOMIC DNA]</scope>
    <source>
        <strain evidence="4">SAF-2024a</strain>
        <tissue evidence="4">Leaf</tissue>
    </source>
</reference>
<dbReference type="Pfam" id="PF05368">
    <property type="entry name" value="NmrA"/>
    <property type="match status" value="1"/>
</dbReference>
<dbReference type="GO" id="GO:0016491">
    <property type="term" value="F:oxidoreductase activity"/>
    <property type="evidence" value="ECO:0007669"/>
    <property type="project" value="UniProtKB-KW"/>
</dbReference>
<dbReference type="PANTHER" id="PTHR43349">
    <property type="entry name" value="PINORESINOL REDUCTASE-RELATED"/>
    <property type="match status" value="1"/>
</dbReference>
<dbReference type="InterPro" id="IPR045312">
    <property type="entry name" value="PCBER-like"/>
</dbReference>
<dbReference type="EMBL" id="JBEAFC010000009">
    <property type="protein sequence ID" value="KAL1539538.1"/>
    <property type="molecule type" value="Genomic_DNA"/>
</dbReference>
<dbReference type="Gene3D" id="3.40.50.720">
    <property type="entry name" value="NAD(P)-binding Rossmann-like Domain"/>
    <property type="match status" value="1"/>
</dbReference>
<feature type="domain" description="NmrA-like" evidence="3">
    <location>
        <begin position="3"/>
        <end position="311"/>
    </location>
</feature>
<evidence type="ECO:0000256" key="1">
    <source>
        <dbReference type="ARBA" id="ARBA00022857"/>
    </source>
</evidence>
<proteinExistence type="predicted"/>
<keyword evidence="2" id="KW-0560">Oxidoreductase</keyword>
<dbReference type="PANTHER" id="PTHR43349:SF93">
    <property type="entry name" value="ISOFLAVONE REDUCTASE HOMOLOG P3-RELATED"/>
    <property type="match status" value="1"/>
</dbReference>
<comment type="caution">
    <text evidence="4">The sequence shown here is derived from an EMBL/GenBank/DDBJ whole genome shotgun (WGS) entry which is preliminary data.</text>
</comment>
<dbReference type="SUPFAM" id="SSF51735">
    <property type="entry name" value="NAD(P)-binding Rossmann-fold domains"/>
    <property type="match status" value="1"/>
</dbReference>
<dbReference type="InterPro" id="IPR050608">
    <property type="entry name" value="NmrA-type/Isoflavone_red_sf"/>
</dbReference>
<dbReference type="Proteomes" id="UP001567538">
    <property type="component" value="Unassembled WGS sequence"/>
</dbReference>
<keyword evidence="1" id="KW-0521">NADP</keyword>
<organism evidence="4 5">
    <name type="scientific">Salvia divinorum</name>
    <name type="common">Maria pastora</name>
    <name type="synonym">Diviner's sage</name>
    <dbReference type="NCBI Taxonomy" id="28513"/>
    <lineage>
        <taxon>Eukaryota</taxon>
        <taxon>Viridiplantae</taxon>
        <taxon>Streptophyta</taxon>
        <taxon>Embryophyta</taxon>
        <taxon>Tracheophyta</taxon>
        <taxon>Spermatophyta</taxon>
        <taxon>Magnoliopsida</taxon>
        <taxon>eudicotyledons</taxon>
        <taxon>Gunneridae</taxon>
        <taxon>Pentapetalae</taxon>
        <taxon>asterids</taxon>
        <taxon>lamiids</taxon>
        <taxon>Lamiales</taxon>
        <taxon>Lamiaceae</taxon>
        <taxon>Nepetoideae</taxon>
        <taxon>Mentheae</taxon>
        <taxon>Salviinae</taxon>
        <taxon>Salvia</taxon>
        <taxon>Salvia subgen. Calosphace</taxon>
    </lineage>
</organism>
<dbReference type="Gene3D" id="3.90.25.10">
    <property type="entry name" value="UDP-galactose 4-epimerase, domain 1"/>
    <property type="match status" value="1"/>
</dbReference>
<dbReference type="InterPro" id="IPR008030">
    <property type="entry name" value="NmrA-like"/>
</dbReference>
<evidence type="ECO:0000259" key="3">
    <source>
        <dbReference type="Pfam" id="PF05368"/>
    </source>
</evidence>
<evidence type="ECO:0000313" key="4">
    <source>
        <dbReference type="EMBL" id="KAL1539538.1"/>
    </source>
</evidence>
<protein>
    <submittedName>
        <fullName evidence="4">Isoflavone reductase-like protein</fullName>
    </submittedName>
</protein>
<name>A0ABD1G949_SALDI</name>
<sequence>MAEKMLIIGGTGNIGKFIVEASAKSGHPTFALLREATLSDPDKAELIGSFKKSGVTILIVCISVGACIVVVCDLNELGEGYKASGCGYIHRGFMQIADQYKIISAIKEAGNVKRFLPSEFGSDVDRCRAVDPINQNYQLRVQLRGDIEAAGIPYTYVVCNLFSGFALSNFLQLGTTAPPREKVIIPGDGNVKAVFNEEGDIATYTIKAAVDPRALNKILYIRPPQNIYSFHELVACWEKKIGKTLQKIYQPEEQILNMIPESPVPVNLLLAIDHSVFVKGDQTYFEIDPTLGVEATQLYPDVNYTTVDDYLNRFL</sequence>
<keyword evidence="5" id="KW-1185">Reference proteome</keyword>